<protein>
    <submittedName>
        <fullName evidence="1">Uncharacterized protein</fullName>
    </submittedName>
</protein>
<name>A0A368RI99_SETIT</name>
<accession>A0A368RI99</accession>
<organism evidence="1">
    <name type="scientific">Setaria italica</name>
    <name type="common">Foxtail millet</name>
    <name type="synonym">Panicum italicum</name>
    <dbReference type="NCBI Taxonomy" id="4555"/>
    <lineage>
        <taxon>Eukaryota</taxon>
        <taxon>Viridiplantae</taxon>
        <taxon>Streptophyta</taxon>
        <taxon>Embryophyta</taxon>
        <taxon>Tracheophyta</taxon>
        <taxon>Spermatophyta</taxon>
        <taxon>Magnoliopsida</taxon>
        <taxon>Liliopsida</taxon>
        <taxon>Poales</taxon>
        <taxon>Poaceae</taxon>
        <taxon>PACMAD clade</taxon>
        <taxon>Panicoideae</taxon>
        <taxon>Panicodae</taxon>
        <taxon>Paniceae</taxon>
        <taxon>Cenchrinae</taxon>
        <taxon>Setaria</taxon>
    </lineage>
</organism>
<gene>
    <name evidence="1" type="ORF">SETIT_6G001700v2</name>
</gene>
<dbReference type="EMBL" id="CM003533">
    <property type="protein sequence ID" value="RCV29300.1"/>
    <property type="molecule type" value="Genomic_DNA"/>
</dbReference>
<evidence type="ECO:0000313" key="1">
    <source>
        <dbReference type="EMBL" id="RCV29300.1"/>
    </source>
</evidence>
<proteinExistence type="predicted"/>
<dbReference type="AlphaFoldDB" id="A0A368RI99"/>
<reference evidence="1" key="2">
    <citation type="submission" date="2015-07" db="EMBL/GenBank/DDBJ databases">
        <authorList>
            <person name="Noorani M."/>
        </authorList>
    </citation>
    <scope>NUCLEOTIDE SEQUENCE</scope>
    <source>
        <strain evidence="1">Yugu1</strain>
    </source>
</reference>
<reference evidence="1" key="1">
    <citation type="journal article" date="2012" name="Nat. Biotechnol.">
        <title>Reference genome sequence of the model plant Setaria.</title>
        <authorList>
            <person name="Bennetzen J.L."/>
            <person name="Schmutz J."/>
            <person name="Wang H."/>
            <person name="Percifield R."/>
            <person name="Hawkins J."/>
            <person name="Pontaroli A.C."/>
            <person name="Estep M."/>
            <person name="Feng L."/>
            <person name="Vaughn J.N."/>
            <person name="Grimwood J."/>
            <person name="Jenkins J."/>
            <person name="Barry K."/>
            <person name="Lindquist E."/>
            <person name="Hellsten U."/>
            <person name="Deshpande S."/>
            <person name="Wang X."/>
            <person name="Wu X."/>
            <person name="Mitros T."/>
            <person name="Triplett J."/>
            <person name="Yang X."/>
            <person name="Ye C.Y."/>
            <person name="Mauro-Herrera M."/>
            <person name="Wang L."/>
            <person name="Li P."/>
            <person name="Sharma M."/>
            <person name="Sharma R."/>
            <person name="Ronald P.C."/>
            <person name="Panaud O."/>
            <person name="Kellogg E.A."/>
            <person name="Brutnell T.P."/>
            <person name="Doust A.N."/>
            <person name="Tuskan G.A."/>
            <person name="Rokhsar D."/>
            <person name="Devos K.M."/>
        </authorList>
    </citation>
    <scope>NUCLEOTIDE SEQUENCE [LARGE SCALE GENOMIC DNA]</scope>
    <source>
        <strain evidence="1">Yugu1</strain>
    </source>
</reference>
<sequence>MLIVRLKRAASKWLGVLAVLNSLPRRKGSIFRGDTSLSWISCRCKLFIPLLLLRRLAATNQPPTVSSNKYHPGPGIDLHLNAPPFQFYSLLSPLLSPLKSWNL</sequence>